<reference evidence="2 3" key="1">
    <citation type="journal article" date="2016" name="Nat. Biotechnol.">
        <title>Measurement of bacterial replication rates in microbial communities.</title>
        <authorList>
            <person name="Brown C.T."/>
            <person name="Olm M.R."/>
            <person name="Thomas B.C."/>
            <person name="Banfield J.F."/>
        </authorList>
    </citation>
    <scope>NUCLEOTIDE SEQUENCE [LARGE SCALE GENOMIC DNA]</scope>
    <source>
        <strain evidence="2">45_41</strain>
    </source>
</reference>
<dbReference type="AlphaFoldDB" id="A0A1Q6HYL8"/>
<evidence type="ECO:0000313" key="3">
    <source>
        <dbReference type="Proteomes" id="UP000186549"/>
    </source>
</evidence>
<accession>A0A1Q6HYL8</accession>
<dbReference type="Proteomes" id="UP000186549">
    <property type="component" value="Unassembled WGS sequence"/>
</dbReference>
<name>A0A1Q6HYL8_BACUN</name>
<evidence type="ECO:0000256" key="1">
    <source>
        <dbReference type="SAM" id="MobiDB-lite"/>
    </source>
</evidence>
<feature type="region of interest" description="Disordered" evidence="1">
    <location>
        <begin position="38"/>
        <end position="63"/>
    </location>
</feature>
<organism evidence="2 3">
    <name type="scientific">Bacteroides uniformis</name>
    <dbReference type="NCBI Taxonomy" id="820"/>
    <lineage>
        <taxon>Bacteria</taxon>
        <taxon>Pseudomonadati</taxon>
        <taxon>Bacteroidota</taxon>
        <taxon>Bacteroidia</taxon>
        <taxon>Bacteroidales</taxon>
        <taxon>Bacteroidaceae</taxon>
        <taxon>Bacteroides</taxon>
    </lineage>
</organism>
<gene>
    <name evidence="2" type="ORF">BHV79_12895</name>
</gene>
<protein>
    <submittedName>
        <fullName evidence="2">Uncharacterized protein</fullName>
    </submittedName>
</protein>
<dbReference type="EMBL" id="MNQU01000247">
    <property type="protein sequence ID" value="OKZ31730.1"/>
    <property type="molecule type" value="Genomic_DNA"/>
</dbReference>
<proteinExistence type="predicted"/>
<evidence type="ECO:0000313" key="2">
    <source>
        <dbReference type="EMBL" id="OKZ31730.1"/>
    </source>
</evidence>
<sequence>MEDMHAIVQGQLHATHGKKPRTFALLRFLCPAWREGLSSLTKGAPKEEDGTDSDVGTEGTPST</sequence>
<comment type="caution">
    <text evidence="2">The sequence shown here is derived from an EMBL/GenBank/DDBJ whole genome shotgun (WGS) entry which is preliminary data.</text>
</comment>